<dbReference type="OrthoDB" id="8039796at2759"/>
<feature type="region of interest" description="Disordered" evidence="1">
    <location>
        <begin position="44"/>
        <end position="76"/>
    </location>
</feature>
<proteinExistence type="predicted"/>
<protein>
    <recommendedName>
        <fullName evidence="4">CCHC-type domain-containing protein</fullName>
    </recommendedName>
</protein>
<feature type="compositionally biased region" description="Low complexity" evidence="1">
    <location>
        <begin position="54"/>
        <end position="69"/>
    </location>
</feature>
<accession>A0A6H5J7M2</accession>
<evidence type="ECO:0008006" key="4">
    <source>
        <dbReference type="Google" id="ProtNLM"/>
    </source>
</evidence>
<evidence type="ECO:0000313" key="3">
    <source>
        <dbReference type="Proteomes" id="UP000479190"/>
    </source>
</evidence>
<name>A0A6H5J7M2_9HYME</name>
<keyword evidence="3" id="KW-1185">Reference proteome</keyword>
<evidence type="ECO:0000256" key="1">
    <source>
        <dbReference type="SAM" id="MobiDB-lite"/>
    </source>
</evidence>
<reference evidence="2 3" key="1">
    <citation type="submission" date="2020-02" db="EMBL/GenBank/DDBJ databases">
        <authorList>
            <person name="Ferguson B K."/>
        </authorList>
    </citation>
    <scope>NUCLEOTIDE SEQUENCE [LARGE SCALE GENOMIC DNA]</scope>
</reference>
<dbReference type="AlphaFoldDB" id="A0A6H5J7M2"/>
<dbReference type="Proteomes" id="UP000479190">
    <property type="component" value="Unassembled WGS sequence"/>
</dbReference>
<organism evidence="2 3">
    <name type="scientific">Trichogramma brassicae</name>
    <dbReference type="NCBI Taxonomy" id="86971"/>
    <lineage>
        <taxon>Eukaryota</taxon>
        <taxon>Metazoa</taxon>
        <taxon>Ecdysozoa</taxon>
        <taxon>Arthropoda</taxon>
        <taxon>Hexapoda</taxon>
        <taxon>Insecta</taxon>
        <taxon>Pterygota</taxon>
        <taxon>Neoptera</taxon>
        <taxon>Endopterygota</taxon>
        <taxon>Hymenoptera</taxon>
        <taxon>Apocrita</taxon>
        <taxon>Proctotrupomorpha</taxon>
        <taxon>Chalcidoidea</taxon>
        <taxon>Trichogrammatidae</taxon>
        <taxon>Trichogramma</taxon>
    </lineage>
</organism>
<sequence>MSQQQRLELCKAKRLCLNCLHKSHFVDKCPSASRCLICQAKHHTKLHADKPGRSRQGNGRRSGGQCQRQRSSRRGK</sequence>
<dbReference type="EMBL" id="CADCXV010001320">
    <property type="protein sequence ID" value="CAB0043511.1"/>
    <property type="molecule type" value="Genomic_DNA"/>
</dbReference>
<gene>
    <name evidence="2" type="ORF">TBRA_LOCUS15099</name>
</gene>
<evidence type="ECO:0000313" key="2">
    <source>
        <dbReference type="EMBL" id="CAB0043511.1"/>
    </source>
</evidence>